<evidence type="ECO:0000256" key="9">
    <source>
        <dbReference type="RuleBase" id="RU003923"/>
    </source>
</evidence>
<dbReference type="FunFam" id="1.20.81.30:FF:000001">
    <property type="entry name" value="Type II secretion system protein F"/>
    <property type="match status" value="2"/>
</dbReference>
<evidence type="ECO:0000256" key="2">
    <source>
        <dbReference type="ARBA" id="ARBA00005745"/>
    </source>
</evidence>
<dbReference type="InterPro" id="IPR003004">
    <property type="entry name" value="GspF/PilC"/>
</dbReference>
<sequence length="410" mass="44775">MEDAKAHRGDDTRPRRWRWTGRDADGRRIAGEVVAPRREDVARRLAEQRILVRHIRLKRGFGTGAGRVGSRDIMLFARQMATLLRAGIPVLQGFKVIANGVEKPAMRLLVETLGKDVAEGASLAEALERHPRHFGSLFTHLVAAGEQSGTLEHMLDRVATHKEKVERLQARVRKALWYPAVVLATGIVVATLLLIKVVPRFEGLFRDFGAELPALTRLTLMLSQAVQHYWLWGVMLVIGLPLLVHVGQRRSSTFAGRLHALALRLPVLGDILAKSCVARYCRTLATTVGAGVPLVEGLESAAGATGNRAFGTAVDHIRHDVLDGQPLHVAMRHSKGFPSLAIQMIAIGEESGTLDQMLDRIADHYEQAVDERVDVLTSLLEPAVIVILGVMVGGLVVAMYLPIFALGGAI</sequence>
<keyword evidence="5" id="KW-0997">Cell inner membrane</keyword>
<keyword evidence="4" id="KW-1003">Cell membrane</keyword>
<dbReference type="InterPro" id="IPR042094">
    <property type="entry name" value="T2SS_GspF_sf"/>
</dbReference>
<dbReference type="RefSeq" id="WP_064700311.1">
    <property type="nucleotide sequence ID" value="NZ_BDEO01000011.1"/>
</dbReference>
<protein>
    <submittedName>
        <fullName evidence="12">Type IV pilus assembly protein PilC</fullName>
    </submittedName>
</protein>
<dbReference type="PROSITE" id="PS00874">
    <property type="entry name" value="T2SP_F"/>
    <property type="match status" value="1"/>
</dbReference>
<evidence type="ECO:0000256" key="8">
    <source>
        <dbReference type="ARBA" id="ARBA00023136"/>
    </source>
</evidence>
<evidence type="ECO:0000256" key="1">
    <source>
        <dbReference type="ARBA" id="ARBA00004429"/>
    </source>
</evidence>
<dbReference type="Gene3D" id="1.20.81.30">
    <property type="entry name" value="Type II secretion system (T2SS), domain F"/>
    <property type="match status" value="2"/>
</dbReference>
<feature type="domain" description="Type II secretion system protein GspF" evidence="11">
    <location>
        <begin position="76"/>
        <end position="199"/>
    </location>
</feature>
<dbReference type="OrthoDB" id="9805682at2"/>
<name>A0A1M6TWJ7_9GAMM</name>
<comment type="subcellular location">
    <subcellularLocation>
        <location evidence="1 9">Cell inner membrane</location>
        <topology evidence="1 9">Multi-pass membrane protein</topology>
    </subcellularLocation>
</comment>
<dbReference type="PANTHER" id="PTHR30012">
    <property type="entry name" value="GENERAL SECRETION PATHWAY PROTEIN"/>
    <property type="match status" value="1"/>
</dbReference>
<evidence type="ECO:0000313" key="13">
    <source>
        <dbReference type="Proteomes" id="UP000184248"/>
    </source>
</evidence>
<proteinExistence type="inferred from homology"/>
<evidence type="ECO:0000256" key="4">
    <source>
        <dbReference type="ARBA" id="ARBA00022475"/>
    </source>
</evidence>
<organism evidence="12 13">
    <name type="scientific">Halomonas caseinilytica</name>
    <dbReference type="NCBI Taxonomy" id="438744"/>
    <lineage>
        <taxon>Bacteria</taxon>
        <taxon>Pseudomonadati</taxon>
        <taxon>Pseudomonadota</taxon>
        <taxon>Gammaproteobacteria</taxon>
        <taxon>Oceanospirillales</taxon>
        <taxon>Halomonadaceae</taxon>
        <taxon>Halomonas</taxon>
    </lineage>
</organism>
<evidence type="ECO:0000259" key="11">
    <source>
        <dbReference type="Pfam" id="PF00482"/>
    </source>
</evidence>
<dbReference type="PANTHER" id="PTHR30012:SF7">
    <property type="entry name" value="PROTEIN TRANSPORT PROTEIN HOFC HOMOLOG"/>
    <property type="match status" value="1"/>
</dbReference>
<dbReference type="Proteomes" id="UP000184248">
    <property type="component" value="Unassembled WGS sequence"/>
</dbReference>
<evidence type="ECO:0000256" key="7">
    <source>
        <dbReference type="ARBA" id="ARBA00022989"/>
    </source>
</evidence>
<dbReference type="InterPro" id="IPR001992">
    <property type="entry name" value="T2SS_GspF/T4SS_PilC_CS"/>
</dbReference>
<keyword evidence="8 10" id="KW-0472">Membrane</keyword>
<dbReference type="GO" id="GO:0005886">
    <property type="term" value="C:plasma membrane"/>
    <property type="evidence" value="ECO:0007669"/>
    <property type="project" value="UniProtKB-SubCell"/>
</dbReference>
<feature type="transmembrane region" description="Helical" evidence="10">
    <location>
        <begin position="229"/>
        <end position="247"/>
    </location>
</feature>
<feature type="domain" description="Type II secretion system protein GspF" evidence="11">
    <location>
        <begin position="280"/>
        <end position="402"/>
    </location>
</feature>
<evidence type="ECO:0000256" key="10">
    <source>
        <dbReference type="SAM" id="Phobius"/>
    </source>
</evidence>
<evidence type="ECO:0000313" key="12">
    <source>
        <dbReference type="EMBL" id="SHK61327.1"/>
    </source>
</evidence>
<comment type="similarity">
    <text evidence="2 9">Belongs to the GSP F family.</text>
</comment>
<dbReference type="EMBL" id="FRAL01000004">
    <property type="protein sequence ID" value="SHK61327.1"/>
    <property type="molecule type" value="Genomic_DNA"/>
</dbReference>
<feature type="transmembrane region" description="Helical" evidence="10">
    <location>
        <begin position="382"/>
        <end position="405"/>
    </location>
</feature>
<accession>A0A1M6TWJ7</accession>
<evidence type="ECO:0000256" key="3">
    <source>
        <dbReference type="ARBA" id="ARBA00022448"/>
    </source>
</evidence>
<dbReference type="InterPro" id="IPR018076">
    <property type="entry name" value="T2SS_GspF_dom"/>
</dbReference>
<evidence type="ECO:0000256" key="5">
    <source>
        <dbReference type="ARBA" id="ARBA00022519"/>
    </source>
</evidence>
<dbReference type="PRINTS" id="PR00812">
    <property type="entry name" value="BCTERIALGSPF"/>
</dbReference>
<dbReference type="AlphaFoldDB" id="A0A1M6TWJ7"/>
<dbReference type="GO" id="GO:0015628">
    <property type="term" value="P:protein secretion by the type II secretion system"/>
    <property type="evidence" value="ECO:0007669"/>
    <property type="project" value="TreeGrafter"/>
</dbReference>
<keyword evidence="13" id="KW-1185">Reference proteome</keyword>
<dbReference type="Pfam" id="PF00482">
    <property type="entry name" value="T2SSF"/>
    <property type="match status" value="2"/>
</dbReference>
<keyword evidence="6 9" id="KW-0812">Transmembrane</keyword>
<keyword evidence="7 10" id="KW-1133">Transmembrane helix</keyword>
<feature type="transmembrane region" description="Helical" evidence="10">
    <location>
        <begin position="176"/>
        <end position="195"/>
    </location>
</feature>
<reference evidence="13" key="1">
    <citation type="submission" date="2016-11" db="EMBL/GenBank/DDBJ databases">
        <authorList>
            <person name="Varghese N."/>
            <person name="Submissions S."/>
        </authorList>
    </citation>
    <scope>NUCLEOTIDE SEQUENCE [LARGE SCALE GENOMIC DNA]</scope>
    <source>
        <strain evidence="13">ALO Sharm</strain>
    </source>
</reference>
<keyword evidence="3 9" id="KW-0813">Transport</keyword>
<evidence type="ECO:0000256" key="6">
    <source>
        <dbReference type="ARBA" id="ARBA00022692"/>
    </source>
</evidence>
<gene>
    <name evidence="12" type="ORF">SAMN05192556_10473</name>
</gene>